<reference evidence="3 4" key="1">
    <citation type="submission" date="2018-08" db="EMBL/GenBank/DDBJ databases">
        <title>Murine metabolic-syndrome-specific gut microbial biobank.</title>
        <authorList>
            <person name="Liu C."/>
        </authorList>
    </citation>
    <scope>NUCLEOTIDE SEQUENCE [LARGE SCALE GENOMIC DNA]</scope>
    <source>
        <strain evidence="3 4">1XD21-27</strain>
    </source>
</reference>
<sequence>MAELNTIDFKELKLPNGDTVSIPVLVTLSDSYLEDKTDKKISRDWKIFKAKMGKDKPKSGYFSASDFELSEDDVFKDKEQVYAINMASVSAIDVKELEKLDFGFRIYMSDGSLKQLGKKQIDDMGAALNSGLEFDQIQDLHERLYNQLNNTASEFEFKENAKERNQKEIERSTEKTSNEFDESEEEILNDSERNDKQSEDKSQSNDTEDDKLIDTPSDKTEEESEQLKNDEEHKSENIKQDIEETPNTEEIQHVDNVQEEIEESDVYYDDDDVLNSMKMDARQYINSYIPVDSIEVTLKTPTLKNENKEFKDLYNTTIEGINSKINAYNGNIKSERSRAINHLSRELEKEIAKRYYDNQKILDYKDEANEYNEIYIKLEQGLQDVLDDLEPASKEHKQRLLREHKQKKEEVKHEASERAGREFDQEELPKIDETVEQEKETRKQRAYEIYNNEMDQLDEDVEVHVSENNNRLVDGVLEDFKPIIESTIHQLDEKYSLYTKEIQNEMNEKWNQFEDRIKEIQATRIKSENEKQATIDAEVKKLVPQIDEYKQEIKQHENEIETLRSSLRDLRDENHTKESSIKAFSDERSKMIERVDRAEDKADKAEEKANKLEKEKTALYKEYNDFIKGQNAVDGHASSFVTSSESKEDKHQPWYEKFKAYIIAGGTSIILGTSIIWGAHSVTTDNDNQKAQQTELEQAQKENKNTEKQQKKQASELKQTKQDLEKQQQDLDDREKKIDQKEKDKKDKK</sequence>
<keyword evidence="1" id="KW-0175">Coiled coil</keyword>
<feature type="compositionally biased region" description="Basic and acidic residues" evidence="2">
    <location>
        <begin position="156"/>
        <end position="178"/>
    </location>
</feature>
<gene>
    <name evidence="3" type="ORF">D3Z30_11710</name>
</gene>
<feature type="compositionally biased region" description="Basic and acidic residues" evidence="2">
    <location>
        <begin position="210"/>
        <end position="242"/>
    </location>
</feature>
<comment type="caution">
    <text evidence="3">The sequence shown here is derived from an EMBL/GenBank/DDBJ whole genome shotgun (WGS) entry which is preliminary data.</text>
</comment>
<accession>A0AB36BI72</accession>
<evidence type="ECO:0000313" key="4">
    <source>
        <dbReference type="Proteomes" id="UP000481807"/>
    </source>
</evidence>
<evidence type="ECO:0000256" key="1">
    <source>
        <dbReference type="SAM" id="Coils"/>
    </source>
</evidence>
<organism evidence="3 4">
    <name type="scientific">Staphylococcus warneri</name>
    <dbReference type="NCBI Taxonomy" id="1292"/>
    <lineage>
        <taxon>Bacteria</taxon>
        <taxon>Bacillati</taxon>
        <taxon>Bacillota</taxon>
        <taxon>Bacilli</taxon>
        <taxon>Bacillales</taxon>
        <taxon>Staphylococcaceae</taxon>
        <taxon>Staphylococcus</taxon>
    </lineage>
</organism>
<dbReference type="EMBL" id="QXWP01000009">
    <property type="protein sequence ID" value="NBH31639.1"/>
    <property type="molecule type" value="Genomic_DNA"/>
</dbReference>
<dbReference type="RefSeq" id="WP_160175644.1">
    <property type="nucleotide sequence ID" value="NZ_QXWP01000009.1"/>
</dbReference>
<dbReference type="Proteomes" id="UP000481807">
    <property type="component" value="Unassembled WGS sequence"/>
</dbReference>
<name>A0AB36BI72_STAWA</name>
<feature type="compositionally biased region" description="Acidic residues" evidence="2">
    <location>
        <begin position="179"/>
        <end position="189"/>
    </location>
</feature>
<evidence type="ECO:0000313" key="3">
    <source>
        <dbReference type="EMBL" id="NBH31639.1"/>
    </source>
</evidence>
<evidence type="ECO:0000256" key="2">
    <source>
        <dbReference type="SAM" id="MobiDB-lite"/>
    </source>
</evidence>
<feature type="compositionally biased region" description="Basic and acidic residues" evidence="2">
    <location>
        <begin position="698"/>
        <end position="749"/>
    </location>
</feature>
<feature type="coiled-coil region" evidence="1">
    <location>
        <begin position="539"/>
        <end position="622"/>
    </location>
</feature>
<dbReference type="AlphaFoldDB" id="A0AB36BI72"/>
<proteinExistence type="predicted"/>
<protein>
    <submittedName>
        <fullName evidence="3">Uncharacterized protein</fullName>
    </submittedName>
</protein>
<feature type="region of interest" description="Disordered" evidence="2">
    <location>
        <begin position="687"/>
        <end position="749"/>
    </location>
</feature>
<feature type="region of interest" description="Disordered" evidence="2">
    <location>
        <begin position="403"/>
        <end position="425"/>
    </location>
</feature>
<feature type="compositionally biased region" description="Basic and acidic residues" evidence="2">
    <location>
        <begin position="190"/>
        <end position="203"/>
    </location>
</feature>
<feature type="region of interest" description="Disordered" evidence="2">
    <location>
        <begin position="156"/>
        <end position="248"/>
    </location>
</feature>
<feature type="compositionally biased region" description="Polar residues" evidence="2">
    <location>
        <begin position="687"/>
        <end position="696"/>
    </location>
</feature>